<name>A0A1T5I1Y5_9GAMM</name>
<proteinExistence type="predicted"/>
<dbReference type="InterPro" id="IPR029044">
    <property type="entry name" value="Nucleotide-diphossugar_trans"/>
</dbReference>
<sequence length="280" mass="32414">MFISIITPLYNRAHYLNILAESIHNQNIKWLSKIEWIVVDDGSTDNASEVIEDIKSKINFKLKYLRKENGGKHTAVNLGIDYAKGKYLTIVDSDDHLVDNALDSLFSSLSDCDYEINAFIDGKSQYPYFDKEIYSLDEFIKLGGDRLIVIKTNVFRKNKFPIYKKERFVTESVIWNKVVDKYNIHCFNYPIITGEYIDGGLTNNYQELLKNNPKGVFSLLDTNLNLLKFKLNIVKQTAFHFAAIFSIKNTIKVFKKYPLNKSIPLILATIYVLIKRRLKS</sequence>
<organism evidence="2 3">
    <name type="scientific">Photobacterium piscicola</name>
    <dbReference type="NCBI Taxonomy" id="1378299"/>
    <lineage>
        <taxon>Bacteria</taxon>
        <taxon>Pseudomonadati</taxon>
        <taxon>Pseudomonadota</taxon>
        <taxon>Gammaproteobacteria</taxon>
        <taxon>Vibrionales</taxon>
        <taxon>Vibrionaceae</taxon>
        <taxon>Photobacterium</taxon>
    </lineage>
</organism>
<gene>
    <name evidence="2" type="primary">epsJ_2</name>
    <name evidence="2" type="ORF">CZ809_02602</name>
</gene>
<evidence type="ECO:0000259" key="1">
    <source>
        <dbReference type="Pfam" id="PF00535"/>
    </source>
</evidence>
<dbReference type="CDD" id="cd00761">
    <property type="entry name" value="Glyco_tranf_GTA_type"/>
    <property type="match status" value="1"/>
</dbReference>
<dbReference type="RefSeq" id="WP_080158045.1">
    <property type="nucleotide sequence ID" value="NZ_FUZI01000004.1"/>
</dbReference>
<dbReference type="Pfam" id="PF00535">
    <property type="entry name" value="Glycos_transf_2"/>
    <property type="match status" value="1"/>
</dbReference>
<evidence type="ECO:0000313" key="2">
    <source>
        <dbReference type="EMBL" id="SKC33073.1"/>
    </source>
</evidence>
<dbReference type="AlphaFoldDB" id="A0A1T5I1Y5"/>
<dbReference type="Proteomes" id="UP000189966">
    <property type="component" value="Unassembled WGS sequence"/>
</dbReference>
<reference evidence="2 3" key="1">
    <citation type="submission" date="2017-02" db="EMBL/GenBank/DDBJ databases">
        <authorList>
            <person name="Peterson S.W."/>
        </authorList>
    </citation>
    <scope>NUCLEOTIDE SEQUENCE [LARGE SCALE GENOMIC DNA]</scope>
    <source>
        <strain evidence="3">type strain: NCCB 100098</strain>
    </source>
</reference>
<dbReference type="SUPFAM" id="SSF53448">
    <property type="entry name" value="Nucleotide-diphospho-sugar transferases"/>
    <property type="match status" value="1"/>
</dbReference>
<dbReference type="OrthoDB" id="9802649at2"/>
<protein>
    <submittedName>
        <fullName evidence="2">Putative glycosyltransferase EpsJ</fullName>
        <ecNumber evidence="2">2.4.-.-</ecNumber>
    </submittedName>
</protein>
<dbReference type="Gene3D" id="3.90.550.10">
    <property type="entry name" value="Spore Coat Polysaccharide Biosynthesis Protein SpsA, Chain A"/>
    <property type="match status" value="1"/>
</dbReference>
<dbReference type="PANTHER" id="PTHR22916">
    <property type="entry name" value="GLYCOSYLTRANSFERASE"/>
    <property type="match status" value="1"/>
</dbReference>
<dbReference type="PANTHER" id="PTHR22916:SF3">
    <property type="entry name" value="UDP-GLCNAC:BETAGAL BETA-1,3-N-ACETYLGLUCOSAMINYLTRANSFERASE-LIKE PROTEIN 1"/>
    <property type="match status" value="1"/>
</dbReference>
<dbReference type="GO" id="GO:0016758">
    <property type="term" value="F:hexosyltransferase activity"/>
    <property type="evidence" value="ECO:0007669"/>
    <property type="project" value="UniProtKB-ARBA"/>
</dbReference>
<keyword evidence="2" id="KW-0808">Transferase</keyword>
<feature type="domain" description="Glycosyltransferase 2-like" evidence="1">
    <location>
        <begin position="4"/>
        <end position="114"/>
    </location>
</feature>
<keyword evidence="2" id="KW-0328">Glycosyltransferase</keyword>
<evidence type="ECO:0000313" key="3">
    <source>
        <dbReference type="Proteomes" id="UP000189966"/>
    </source>
</evidence>
<dbReference type="InterPro" id="IPR001173">
    <property type="entry name" value="Glyco_trans_2-like"/>
</dbReference>
<dbReference type="EC" id="2.4.-.-" evidence="2"/>
<accession>A0A1T5I1Y5</accession>
<dbReference type="EMBL" id="FUZI01000004">
    <property type="protein sequence ID" value="SKC33073.1"/>
    <property type="molecule type" value="Genomic_DNA"/>
</dbReference>